<evidence type="ECO:0000313" key="4">
    <source>
        <dbReference type="Proteomes" id="UP000233769"/>
    </source>
</evidence>
<feature type="region of interest" description="Disordered" evidence="1">
    <location>
        <begin position="33"/>
        <end position="68"/>
    </location>
</feature>
<dbReference type="AlphaFoldDB" id="A0A2N9AU74"/>
<feature type="compositionally biased region" description="Basic residues" evidence="1">
    <location>
        <begin position="55"/>
        <end position="68"/>
    </location>
</feature>
<name>A0A2N9AU74_METEX</name>
<proteinExistence type="predicted"/>
<reference evidence="4" key="1">
    <citation type="submission" date="2017-10" db="EMBL/GenBank/DDBJ databases">
        <authorList>
            <person name="Regsiter A."/>
            <person name="William W."/>
        </authorList>
    </citation>
    <scope>NUCLEOTIDE SEQUENCE [LARGE SCALE GENOMIC DNA]</scope>
</reference>
<keyword evidence="2" id="KW-0732">Signal</keyword>
<sequence length="68" mass="7142">MRVKRAFFGLSLPLLAWFVAAFCLGSGVATAPGARAQGTVTPPAGQSRATAPGGRRGKAARSHRKRHR</sequence>
<organism evidence="3 4">
    <name type="scientific">Methylorubrum extorquens</name>
    <name type="common">Methylobacterium dichloromethanicum</name>
    <name type="synonym">Methylobacterium extorquens</name>
    <dbReference type="NCBI Taxonomy" id="408"/>
    <lineage>
        <taxon>Bacteria</taxon>
        <taxon>Pseudomonadati</taxon>
        <taxon>Pseudomonadota</taxon>
        <taxon>Alphaproteobacteria</taxon>
        <taxon>Hyphomicrobiales</taxon>
        <taxon>Methylobacteriaceae</taxon>
        <taxon>Methylorubrum</taxon>
    </lineage>
</organism>
<dbReference type="Proteomes" id="UP000233769">
    <property type="component" value="Chromosome tk0001"/>
</dbReference>
<feature type="chain" id="PRO_5014932126" evidence="2">
    <location>
        <begin position="32"/>
        <end position="68"/>
    </location>
</feature>
<accession>A0A2N9AU74</accession>
<gene>
    <name evidence="3" type="ORF">TK0001_4267</name>
</gene>
<feature type="signal peptide" evidence="2">
    <location>
        <begin position="1"/>
        <end position="31"/>
    </location>
</feature>
<evidence type="ECO:0000256" key="1">
    <source>
        <dbReference type="SAM" id="MobiDB-lite"/>
    </source>
</evidence>
<dbReference type="EMBL" id="LT962688">
    <property type="protein sequence ID" value="SOR30869.1"/>
    <property type="molecule type" value="Genomic_DNA"/>
</dbReference>
<protein>
    <submittedName>
        <fullName evidence="3">Uncharacterized protein</fullName>
    </submittedName>
</protein>
<evidence type="ECO:0000313" key="3">
    <source>
        <dbReference type="EMBL" id="SOR30869.1"/>
    </source>
</evidence>
<evidence type="ECO:0000256" key="2">
    <source>
        <dbReference type="SAM" id="SignalP"/>
    </source>
</evidence>